<accession>A0A8S5TJ21</accession>
<name>A0A8S5TJ21_9CAUD</name>
<evidence type="ECO:0000313" key="1">
    <source>
        <dbReference type="EMBL" id="DAF63286.1"/>
    </source>
</evidence>
<dbReference type="EMBL" id="BK032837">
    <property type="protein sequence ID" value="DAF63286.1"/>
    <property type="molecule type" value="Genomic_DNA"/>
</dbReference>
<reference evidence="1" key="1">
    <citation type="journal article" date="2021" name="Proc. Natl. Acad. Sci. U.S.A.">
        <title>A Catalog of Tens of Thousands of Viruses from Human Metagenomes Reveals Hidden Associations with Chronic Diseases.</title>
        <authorList>
            <person name="Tisza M.J."/>
            <person name="Buck C.B."/>
        </authorList>
    </citation>
    <scope>NUCLEOTIDE SEQUENCE</scope>
    <source>
        <strain evidence="1">CtyM420</strain>
    </source>
</reference>
<proteinExistence type="predicted"/>
<protein>
    <submittedName>
        <fullName evidence="1">Uncharacterized protein</fullName>
    </submittedName>
</protein>
<sequence>MARTVFLTSGSIFNGNPITFRIQPNVINDKPAFHRVIVEVTCGMSGGDFETIKMSAPVDEEKEDAEISIDISSALRTFRDSYTYIPDTVTYPLVKFCLRVYDEYMLNGEVKPRVGELVVPAEVDGKPQYYCTLFGAFSDMERMASNEFKSVKAFSRKPTSAPEIVAVGERYVYTPPFAEECALLNSATLTPPTSQKTLISTEGSQTINGIPLYALPPTEAASRQEFRFINSLGVLESVSVPKVYSKKRSVASSSYAITRQETFSKFSHSFVKKSNNREAWLFQTEPLNEDWLQWYLHEFLMSEYIWAHINNQWVPCTITLEEDETYYNSTENNPLTVSFTAKLDINGSPTFL</sequence>
<organism evidence="1">
    <name type="scientific">CrAss-like virus sp. ctyM420</name>
    <dbReference type="NCBI Taxonomy" id="2828014"/>
    <lineage>
        <taxon>Viruses</taxon>
        <taxon>Duplodnaviria</taxon>
        <taxon>Heunggongvirae</taxon>
        <taxon>Uroviricota</taxon>
        <taxon>Caudoviricetes</taxon>
        <taxon>Crassvirales</taxon>
    </lineage>
</organism>